<dbReference type="Proteomes" id="UP000275865">
    <property type="component" value="Unassembled WGS sequence"/>
</dbReference>
<dbReference type="NCBIfam" id="TIGR03252">
    <property type="entry name" value="HhH-GPD-type base excision DNA repair protein"/>
    <property type="match status" value="1"/>
</dbReference>
<dbReference type="InterPro" id="IPR011257">
    <property type="entry name" value="DNA_glycosylase"/>
</dbReference>
<comment type="caution">
    <text evidence="1">The sequence shown here is derived from an EMBL/GenBank/DDBJ whole genome shotgun (WGS) entry which is preliminary data.</text>
</comment>
<dbReference type="EMBL" id="RAZT01000021">
    <property type="protein sequence ID" value="RKN26322.1"/>
    <property type="molecule type" value="Genomic_DNA"/>
</dbReference>
<reference evidence="1 2" key="1">
    <citation type="submission" date="2018-09" db="EMBL/GenBank/DDBJ databases">
        <title>Micromonospora sp. nov. MS1-9, isolated from a root of Musa sp.</title>
        <authorList>
            <person name="Kuncharoen N."/>
            <person name="Kudo T."/>
            <person name="Ohkuma M."/>
            <person name="Yuki M."/>
            <person name="Tanasupawat S."/>
        </authorList>
    </citation>
    <scope>NUCLEOTIDE SEQUENCE [LARGE SCALE GENOMIC DNA]</scope>
    <source>
        <strain evidence="1 2">MS1-9</strain>
    </source>
</reference>
<sequence length="192" mass="20842">MALALPIDSAANDLLNRDPLARILGMVLDQQIPMEKAFSSPYMLAQRLGHDLDAGELAGYDPAQLIAVFAQPPALHRFPKAMAARVQEVCQVIVDRYDGDAAGLWTGVTDGRELFDRIAGLPGFGKQKAQIFLALLGKRFDVRPQGWQEAAGGYGDPDAYRSVADVTDGESLRRVREYKQQMKAAAKAKAAG</sequence>
<protein>
    <submittedName>
        <fullName evidence="1">Fe-S cluster assembly protein HesB</fullName>
    </submittedName>
</protein>
<dbReference type="GO" id="GO:0003824">
    <property type="term" value="F:catalytic activity"/>
    <property type="evidence" value="ECO:0007669"/>
    <property type="project" value="InterPro"/>
</dbReference>
<dbReference type="InterPro" id="IPR017658">
    <property type="entry name" value="HhH-GPD_base_excis"/>
</dbReference>
<accession>A0A3A9XNT9</accession>
<proteinExistence type="predicted"/>
<dbReference type="GO" id="GO:0006281">
    <property type="term" value="P:DNA repair"/>
    <property type="evidence" value="ECO:0007669"/>
    <property type="project" value="InterPro"/>
</dbReference>
<gene>
    <name evidence="1" type="ORF">D7044_30225</name>
</gene>
<dbReference type="SUPFAM" id="SSF48150">
    <property type="entry name" value="DNA-glycosylase"/>
    <property type="match status" value="1"/>
</dbReference>
<organism evidence="1 2">
    <name type="scientific">Micromonospora musae</name>
    <dbReference type="NCBI Taxonomy" id="1894970"/>
    <lineage>
        <taxon>Bacteria</taxon>
        <taxon>Bacillati</taxon>
        <taxon>Actinomycetota</taxon>
        <taxon>Actinomycetes</taxon>
        <taxon>Micromonosporales</taxon>
        <taxon>Micromonosporaceae</taxon>
        <taxon>Micromonospora</taxon>
    </lineage>
</organism>
<evidence type="ECO:0000313" key="1">
    <source>
        <dbReference type="EMBL" id="RKN26322.1"/>
    </source>
</evidence>
<dbReference type="AlphaFoldDB" id="A0A3A9XNT9"/>
<dbReference type="RefSeq" id="WP_120690912.1">
    <property type="nucleotide sequence ID" value="NZ_RAZT01000021.1"/>
</dbReference>
<name>A0A3A9XNT9_9ACTN</name>
<evidence type="ECO:0000313" key="2">
    <source>
        <dbReference type="Proteomes" id="UP000275865"/>
    </source>
</evidence>